<name>A0A699GGY2_TANCI</name>
<feature type="compositionally biased region" description="Basic and acidic residues" evidence="1">
    <location>
        <begin position="1345"/>
        <end position="1375"/>
    </location>
</feature>
<feature type="compositionally biased region" description="Low complexity" evidence="1">
    <location>
        <begin position="1521"/>
        <end position="1530"/>
    </location>
</feature>
<feature type="compositionally biased region" description="Basic and acidic residues" evidence="1">
    <location>
        <begin position="1447"/>
        <end position="1458"/>
    </location>
</feature>
<comment type="caution">
    <text evidence="2">The sequence shown here is derived from an EMBL/GenBank/DDBJ whole genome shotgun (WGS) entry which is preliminary data.</text>
</comment>
<evidence type="ECO:0000256" key="1">
    <source>
        <dbReference type="SAM" id="MobiDB-lite"/>
    </source>
</evidence>
<accession>A0A699GGY2</accession>
<proteinExistence type="predicted"/>
<feature type="region of interest" description="Disordered" evidence="1">
    <location>
        <begin position="1416"/>
        <end position="1460"/>
    </location>
</feature>
<feature type="compositionally biased region" description="Basic and acidic residues" evidence="1">
    <location>
        <begin position="1830"/>
        <end position="1843"/>
    </location>
</feature>
<feature type="compositionally biased region" description="Basic and acidic residues" evidence="1">
    <location>
        <begin position="1489"/>
        <end position="1520"/>
    </location>
</feature>
<gene>
    <name evidence="2" type="ORF">Tci_000046</name>
</gene>
<dbReference type="EMBL" id="BKCJ010000001">
    <property type="protein sequence ID" value="GEU28068.1"/>
    <property type="molecule type" value="Genomic_DNA"/>
</dbReference>
<feature type="compositionally biased region" description="Low complexity" evidence="1">
    <location>
        <begin position="1861"/>
        <end position="1884"/>
    </location>
</feature>
<protein>
    <submittedName>
        <fullName evidence="2">Uncharacterized protein</fullName>
    </submittedName>
</protein>
<feature type="region of interest" description="Disordered" evidence="1">
    <location>
        <begin position="1"/>
        <end position="20"/>
    </location>
</feature>
<feature type="region of interest" description="Disordered" evidence="1">
    <location>
        <begin position="1339"/>
        <end position="1391"/>
    </location>
</feature>
<feature type="compositionally biased region" description="Basic residues" evidence="1">
    <location>
        <begin position="2510"/>
        <end position="2542"/>
    </location>
</feature>
<organism evidence="2">
    <name type="scientific">Tanacetum cinerariifolium</name>
    <name type="common">Dalmatian daisy</name>
    <name type="synonym">Chrysanthemum cinerariifolium</name>
    <dbReference type="NCBI Taxonomy" id="118510"/>
    <lineage>
        <taxon>Eukaryota</taxon>
        <taxon>Viridiplantae</taxon>
        <taxon>Streptophyta</taxon>
        <taxon>Embryophyta</taxon>
        <taxon>Tracheophyta</taxon>
        <taxon>Spermatophyta</taxon>
        <taxon>Magnoliopsida</taxon>
        <taxon>eudicotyledons</taxon>
        <taxon>Gunneridae</taxon>
        <taxon>Pentapetalae</taxon>
        <taxon>asterids</taxon>
        <taxon>campanulids</taxon>
        <taxon>Asterales</taxon>
        <taxon>Asteraceae</taxon>
        <taxon>Asteroideae</taxon>
        <taxon>Anthemideae</taxon>
        <taxon>Anthemidinae</taxon>
        <taxon>Tanacetum</taxon>
    </lineage>
</organism>
<feature type="region of interest" description="Disordered" evidence="1">
    <location>
        <begin position="2510"/>
        <end position="2551"/>
    </location>
</feature>
<sequence length="2551" mass="281985">MRFDQRHQVRRQHDQQLHRQRAGEVVVFRLRSVHVRRHAAEEATADIEHERGRPVHVARLDQAPAATVHIEALVAGTGLAAHGQHGAVGRDERRARALGRAVRHHATDRLGHHCRHFRRQHLLVGGGLGFGDRRVVRRVLGKMQRRDALAGLAHAAVDDDAHQLGQRGRTVGRCAQRGGIRRHQRIERIAHLLPLLVQFHEAFHFQQAGDAAVLGVLAVGLEQPLVDFLALFLAGGIHLRERGAGVGMQVRHHPQLERVDAGQVAAVGQRPLVDGVLVVQLGHALVRHLVLRRQVGAQEGGKLRLRGFRIHGAMDDGQAHRRAAQVGQHDVVELADLLALVLGVEAAQELAPFLVGKARQVGGAARIVGVRQQRCGRARRLEHVELGDVAHQAHEHQVGRVAQRFGHGQDLAVVFLGEVAEVMEAAAGEEALARVARILALHGRMQHGRERPRVRVLRQSLEVIDRPQRQLVLRIDVHLGQPGGIEAGELLVQLVHDVEVAHQRAQLGRGTQVQLGAFVDVERLVEVIGLQAQQVVLRALFQQGKAVDHVGGIAIAQHALAGQARFLGALGIAQVAQHLGHRRLGLRVKRAGHVQVEAVQVVHAVIAQQVGQVVANRVRRLARDKRHRRRRLQAVALGRVQLLLERHVAHGGRDHAVLGQDAQVAVGQLVEVFGAVAQVVAGAALRDHQAQRFLVHERRVGVRIFQVARQDAVERVETASVPHPHAVTDAIDFAIAGLGRQRHRVQVFDHDAAARAGGVGTILVRAQAGRDHLLQLVRHRARAAFGRVAVFFDLRGQRAAAGRAVAGAQRAHAFFQHGLGQPVPFHGRVALGVGIVEQFAVFDVQQRADQRHRRLLELVVDALRVRGGVQLRGAAVVDGQPGAGLLVVRGEHAVIGQLHHLARHARLRADLVLALAQLADIVGQVGVAEPLVVRAVVRVADRVARPRQHLVGHLAGQVGKHARLQRRRAAFLYPEVHGKRRAHQHHQDQRIACALALFGRLVGPWRGRLIWRRRRIGRVQWGLREVRFGIFNRHGRNNSKMTLAPCSQGCAQFARCTHQGPAKTGTASHAGKFHLEAGQFVAQLLERLQRLLRFAFDAQLDMAARGGVAHARQAEHFDARIARFQRHHQRRQCRLGRLVYEHRLLQVRGAVEQVGVTVVEHPFDHGPGHDREARHEIMLVQREAGNVVVRVRDQRGAVGKLRHFQAVQVFRRVQVGRLARLFAHLHDALLDVAPAFLVQHQRQAQRIGRGLARVVVGRGADAAAAEHDVVGGKRALQRGRDARRIVAQHLGPVQLQAARGQDVHDFREVLVDAPAGQDFVADDDQSDGHGAGQRLQAVIGEPQAGEDKHQHVQPDRRRRQEREEYHRHHAAEPDRTGQGAGRAGQHADHQQAPAVLRQDGAPFLGAGVIGQHVVHHHAAREPAPQHGLHQHGQRRERVQRQRQQPQADEHGHAADGRGHAAPHRTALPLFQLRVVAQAHVAADHRHRHHADEDQRGHDHQRQQQQHGDQRHHDGRQRAQAERAQPAAAGGKQVVLDEQRVHAVDQRKARPQARNTLLIGTSKKPSRAAAVLVEKRSCAGAQRASQTDNATRSRFFELPSSDYILSCVFDQALQRQPVLRPETTAVFAARHDGAVGRRFRQLVADAGGDEFRREVGGPEKDIPHRQQHGKIAAAQRAGASRLVADADRVVHAVVARRHQQPLAQPAEMDAHVGMLQALQDARDRHQDHVLRRFHADAQRDHAHVDVAQEVVQQVIAVVAPQVHVLLAVVQAVQRPPPVEMVRGAVVPVIEEIEHHEIHVEGAQRTDGRDQRFQVKRLEALKAQQAGQAVEQRVEREEDQYREQADAVQHGSVRARRSRATRCLRTPLPRTRPSPAGTPAAGSPSRTTSPARCRASLKIIASSLLEMRGIVRVRAQRGKAEAFLLQAADQRFQVGGRPCILARPDAHVGQEDIAIPQVAQGLAQQYRIRVSRAGELVAGKAQRRPAHVRITARLGGSHRARRRAAGRRAPDRVEVGAGQLHEAAVDALDLFTILVGREAADFSGRRAKAGLDAELAVLFAGQHVVVERVRADGMALGHARLPVGRPRRIERVIAAHGFLVGEKKRGLDVVAFQGLGNELGLRLAAGVERQWQLEGAVRTAAGRQRDDVSSTLRRVHEEHAVRRAADRDQLGHLAGFQVDHRHFFNPAQRHPHGLAVVGDFHAVRAAGHIDLADVFQRLLVDDVNRVRHPVRDIVDHFHVIAAHDADQQVLVVRRHGNPGRQLAHRHGPFDSARGQVDGADLVAALLGDEHDRAGRVERHVAGQLGQRDALGQGQISAVVAVQVHAVQAQRVRHEPFLVGRKADLVRVEDVLDGALDLARLGIEENQFVAHRAGHDQRLVVGRGHQVVRLLADREGGQAFERGLVQQLHGSIPRVEHNHDAGLGALDQRERANTGQYDTAETAEHEEIACKSKDFILRANTAVPSGEVHIYSQERAAALHVQDAAATIDVLCLTNRRKSYVHHYHRLRPAIHRTDRGRRRRSQSWSKRHRALHGLAAQRRRHQGRQVRFEQRPQ</sequence>
<reference evidence="2" key="1">
    <citation type="journal article" date="2019" name="Sci. Rep.">
        <title>Draft genome of Tanacetum cinerariifolium, the natural source of mosquito coil.</title>
        <authorList>
            <person name="Yamashiro T."/>
            <person name="Shiraishi A."/>
            <person name="Satake H."/>
            <person name="Nakayama K."/>
        </authorList>
    </citation>
    <scope>NUCLEOTIDE SEQUENCE</scope>
</reference>
<feature type="region of interest" description="Disordered" evidence="1">
    <location>
        <begin position="1480"/>
        <end position="1534"/>
    </location>
</feature>
<feature type="compositionally biased region" description="Basic residues" evidence="1">
    <location>
        <begin position="1851"/>
        <end position="1860"/>
    </location>
</feature>
<feature type="region of interest" description="Disordered" evidence="1">
    <location>
        <begin position="1824"/>
        <end position="1890"/>
    </location>
</feature>
<feature type="compositionally biased region" description="Basic and acidic residues" evidence="1">
    <location>
        <begin position="1"/>
        <end position="17"/>
    </location>
</feature>
<evidence type="ECO:0000313" key="2">
    <source>
        <dbReference type="EMBL" id="GEU28068.1"/>
    </source>
</evidence>